<keyword evidence="2" id="KW-1185">Reference proteome</keyword>
<dbReference type="EMBL" id="PQVI01000016">
    <property type="protein sequence ID" value="POY42980.1"/>
    <property type="molecule type" value="Genomic_DNA"/>
</dbReference>
<evidence type="ECO:0008006" key="3">
    <source>
        <dbReference type="Google" id="ProtNLM"/>
    </source>
</evidence>
<protein>
    <recommendedName>
        <fullName evidence="3">NERD domain-containing protein</fullName>
    </recommendedName>
</protein>
<organism evidence="1 2">
    <name type="scientific">Avibacterium endocarditidis</name>
    <dbReference type="NCBI Taxonomy" id="380674"/>
    <lineage>
        <taxon>Bacteria</taxon>
        <taxon>Pseudomonadati</taxon>
        <taxon>Pseudomonadota</taxon>
        <taxon>Gammaproteobacteria</taxon>
        <taxon>Pasteurellales</taxon>
        <taxon>Pasteurellaceae</taxon>
        <taxon>Avibacterium</taxon>
    </lineage>
</organism>
<evidence type="ECO:0000313" key="1">
    <source>
        <dbReference type="EMBL" id="POY42980.1"/>
    </source>
</evidence>
<accession>A0ABX4ZUU1</accession>
<comment type="caution">
    <text evidence="1">The sequence shown here is derived from an EMBL/GenBank/DDBJ whole genome shotgun (WGS) entry which is preliminary data.</text>
</comment>
<proteinExistence type="predicted"/>
<sequence>MEIFNEGNLVFEFPTDNVIKYDGTNLYRKTLTQNAFGGFKAVDFFYINKNTLYAIEVKDFRQWGKFRQESLEDLGIELQQLPMKIIEKVRDSLTGLVLGKFNKTDEISMQRDCFRDEIKFLHVVLHIELPEKYNDREVKPYLSLLKSKLEQLLRGVNKVSVVNKNMLDNIEWTVSDRD</sequence>
<gene>
    <name evidence="1" type="ORF">C3Z13_01975</name>
</gene>
<reference evidence="1 2" key="1">
    <citation type="submission" date="2018-02" db="EMBL/GenBank/DDBJ databases">
        <title>Classification genera of Pasteurellaceae by whole genome sequence comparison.</title>
        <authorList>
            <person name="Christensen H."/>
        </authorList>
    </citation>
    <scope>NUCLEOTIDE SEQUENCE [LARGE SCALE GENOMIC DNA]</scope>
    <source>
        <strain evidence="1 2">20186H4H1</strain>
    </source>
</reference>
<evidence type="ECO:0000313" key="2">
    <source>
        <dbReference type="Proteomes" id="UP000237229"/>
    </source>
</evidence>
<dbReference type="Proteomes" id="UP000237229">
    <property type="component" value="Unassembled WGS sequence"/>
</dbReference>
<name>A0ABX4ZUU1_9PAST</name>
<dbReference type="RefSeq" id="WP_103854839.1">
    <property type="nucleotide sequence ID" value="NZ_CBCSDH010000005.1"/>
</dbReference>